<evidence type="ECO:0000256" key="1">
    <source>
        <dbReference type="SAM" id="Phobius"/>
    </source>
</evidence>
<dbReference type="Proteomes" id="UP000193285">
    <property type="component" value="Unassembled WGS sequence"/>
</dbReference>
<dbReference type="Pfam" id="PF17197">
    <property type="entry name" value="DUF5134"/>
    <property type="match status" value="1"/>
</dbReference>
<evidence type="ECO:0000313" key="3">
    <source>
        <dbReference type="Proteomes" id="UP000193285"/>
    </source>
</evidence>
<dbReference type="OrthoDB" id="4734452at2"/>
<feature type="transmembrane region" description="Helical" evidence="1">
    <location>
        <begin position="6"/>
        <end position="27"/>
    </location>
</feature>
<keyword evidence="1" id="KW-1133">Transmembrane helix</keyword>
<comment type="caution">
    <text evidence="2">The sequence shown here is derived from an EMBL/GenBank/DDBJ whole genome shotgun (WGS) entry which is preliminary data.</text>
</comment>
<proteinExistence type="predicted"/>
<dbReference type="InterPro" id="IPR033458">
    <property type="entry name" value="DUF5134"/>
</dbReference>
<keyword evidence="1" id="KW-0472">Membrane</keyword>
<feature type="transmembrane region" description="Helical" evidence="1">
    <location>
        <begin position="91"/>
        <end position="107"/>
    </location>
</feature>
<feature type="transmembrane region" description="Helical" evidence="1">
    <location>
        <begin position="171"/>
        <end position="188"/>
    </location>
</feature>
<dbReference type="RefSeq" id="WP_085245375.1">
    <property type="nucleotide sequence ID" value="NZ_LQPN01000053.1"/>
</dbReference>
<dbReference type="EMBL" id="LQPN01000053">
    <property type="protein sequence ID" value="ORW44208.1"/>
    <property type="molecule type" value="Genomic_DNA"/>
</dbReference>
<feature type="transmembrane region" description="Helical" evidence="1">
    <location>
        <begin position="39"/>
        <end position="57"/>
    </location>
</feature>
<protein>
    <recommendedName>
        <fullName evidence="4">DUF5134 domain-containing protein</fullName>
    </recommendedName>
</protein>
<evidence type="ECO:0000313" key="2">
    <source>
        <dbReference type="EMBL" id="ORW44208.1"/>
    </source>
</evidence>
<feature type="transmembrane region" description="Helical" evidence="1">
    <location>
        <begin position="63"/>
        <end position="84"/>
    </location>
</feature>
<reference evidence="2 3" key="1">
    <citation type="journal article" date="2015" name="Emerg. Microbes Infect.">
        <title>Characterization of 17 strains belonging to the Mycobacterium simiae complex and description of Mycobacterium paraense sp. nov.</title>
        <authorList>
            <person name="Fusco da Costa A.R."/>
            <person name="Fedrizzi T."/>
            <person name="Lopes M.L."/>
            <person name="Pecorari M."/>
            <person name="Oliveira da Costa W.L."/>
            <person name="Giacobazzi E."/>
            <person name="da Costa Bahia J.R."/>
            <person name="De Sanctis V."/>
            <person name="Batista Lima K.V."/>
            <person name="Bertorelli R."/>
            <person name="Grottola A."/>
            <person name="Fabio A."/>
            <person name="Mariottini A."/>
            <person name="Ferretti P."/>
            <person name="Di Leva F."/>
            <person name="Fregni Serpini G."/>
            <person name="Tagliazucchi S."/>
            <person name="Rumpianesi F."/>
            <person name="Jousson O."/>
            <person name="Segata N."/>
            <person name="Tortoli E."/>
        </authorList>
    </citation>
    <scope>NUCLEOTIDE SEQUENCE [LARGE SCALE GENOMIC DNA]</scope>
    <source>
        <strain evidence="2 3">IEC33</strain>
    </source>
</reference>
<accession>A0A1X2A8H5</accession>
<gene>
    <name evidence="2" type="ORF">AWB90_16950</name>
</gene>
<keyword evidence="1" id="KW-0812">Transmembrane</keyword>
<dbReference type="AlphaFoldDB" id="A0A1X2A8H5"/>
<dbReference type="STRING" id="767916.AWB91_24455"/>
<organism evidence="2 3">
    <name type="scientific">Mycobacterium paraense</name>
    <dbReference type="NCBI Taxonomy" id="767916"/>
    <lineage>
        <taxon>Bacteria</taxon>
        <taxon>Bacillati</taxon>
        <taxon>Actinomycetota</taxon>
        <taxon>Actinomycetes</taxon>
        <taxon>Mycobacteriales</taxon>
        <taxon>Mycobacteriaceae</taxon>
        <taxon>Mycobacterium</taxon>
        <taxon>Mycobacterium simiae complex</taxon>
    </lineage>
</organism>
<name>A0A1X2A8H5_9MYCO</name>
<evidence type="ECO:0008006" key="4">
    <source>
        <dbReference type="Google" id="ProtNLM"/>
    </source>
</evidence>
<sequence>MISDPTLRWIVTALFGVTIATYSYTLVAQRLRFTNTVNHLLHVAMSVAMIAMAWPAAIDIPTFGPITFFVLAGTWFVCLAARVARDRTTNYYYAVMMAAMAWMYAVMNGGRHAPSSSMAAGMDMSAHEMHWAPARPAWITAVNWIVTLGFAVVALYWPCRYLAKRRVSPEPVYHAFTAAGTALMFGALL</sequence>
<feature type="transmembrane region" description="Helical" evidence="1">
    <location>
        <begin position="137"/>
        <end position="159"/>
    </location>
</feature>